<evidence type="ECO:0000256" key="1">
    <source>
        <dbReference type="ARBA" id="ARBA00001932"/>
    </source>
</evidence>
<reference evidence="3 4" key="1">
    <citation type="submission" date="2016-11" db="EMBL/GenBank/DDBJ databases">
        <title>Study of marine rhodopsin-containing bacteria.</title>
        <authorList>
            <person name="Yoshizawa S."/>
            <person name="Kumagai Y."/>
            <person name="Kogure K."/>
        </authorList>
    </citation>
    <scope>NUCLEOTIDE SEQUENCE [LARGE SCALE GENOMIC DNA]</scope>
    <source>
        <strain evidence="3 4">SG-29</strain>
    </source>
</reference>
<dbReference type="InterPro" id="IPR014729">
    <property type="entry name" value="Rossmann-like_a/b/a_fold"/>
</dbReference>
<dbReference type="PANTHER" id="PTHR10211">
    <property type="entry name" value="DEOXYRIBODIPYRIMIDINE PHOTOLYASE"/>
    <property type="match status" value="1"/>
</dbReference>
<sequence length="488" mass="55328">MDALDALRLRTRRLTETRTAADGDYVLCWLMQALRAEENPTLDAAIALGNARGLPVVVVHTVETAYPYASHRLSRFMLEASRELEAGIEARGLRFVRYVRRASGEPTVEAVARLAERAATVVLDDIPTFVTRTYADYLAAHISREVLAVDACCAVPMNAFPEPLATTKAFRAAHTTLRDDHLGLDLRQRPDVGAFTGDLDIVQTPLADLDASGLDALCAEQGIDMTLPPVERWSGSREAALERLRFAVENVLERYKWTRNNPALEDASAEISPWMHFGQLSPREVAEAVLHAEASGDVHPAARWKFLDETLTWREYYHHRCRTVPGFSNWSGLPEYARKTMQAHADDPRPQIYSVDELLHGETDDPLWNAAQKQFLLDGWMNNNLRMYWVKQILKWRPTPQDAWATACYLNDRLSYDGRDASTYGGIRWGFGEAKPYDEQPIYGTVSRKTSAALMKRPGMREWMEREASRGTYRVDVPEEPPEFERYL</sequence>
<proteinExistence type="predicted"/>
<dbReference type="GO" id="GO:0000719">
    <property type="term" value="P:photoreactive repair"/>
    <property type="evidence" value="ECO:0007669"/>
    <property type="project" value="TreeGrafter"/>
</dbReference>
<protein>
    <recommendedName>
        <fullName evidence="2">Photolyase/cryptochrome alpha/beta domain-containing protein</fullName>
    </recommendedName>
</protein>
<gene>
    <name evidence="3" type="ORF">BSZ36_01085</name>
</gene>
<dbReference type="InterPro" id="IPR036155">
    <property type="entry name" value="Crypto/Photolyase_N_sf"/>
</dbReference>
<dbReference type="InterPro" id="IPR036134">
    <property type="entry name" value="Crypto/Photolyase_FAD-like_sf"/>
</dbReference>
<feature type="domain" description="Photolyase/cryptochrome alpha/beta" evidence="2">
    <location>
        <begin position="24"/>
        <end position="157"/>
    </location>
</feature>
<dbReference type="PANTHER" id="PTHR10211:SF0">
    <property type="entry name" value="DEOXYRIBODIPYRIMIDINE PHOTO-LYASE"/>
    <property type="match status" value="1"/>
</dbReference>
<dbReference type="EMBL" id="MQWB01000001">
    <property type="protein sequence ID" value="OZC01697.1"/>
    <property type="molecule type" value="Genomic_DNA"/>
</dbReference>
<dbReference type="InterPro" id="IPR052219">
    <property type="entry name" value="Photolyase_Class-2"/>
</dbReference>
<keyword evidence="4" id="KW-1185">Reference proteome</keyword>
<dbReference type="OrthoDB" id="9772484at2"/>
<accession>A0A259TVP2</accession>
<name>A0A259TVP2_9BACT</name>
<dbReference type="SUPFAM" id="SSF52425">
    <property type="entry name" value="Cryptochrome/photolyase, N-terminal domain"/>
    <property type="match status" value="1"/>
</dbReference>
<dbReference type="RefSeq" id="WP_094545317.1">
    <property type="nucleotide sequence ID" value="NZ_MQWB01000001.1"/>
</dbReference>
<dbReference type="Pfam" id="PF00875">
    <property type="entry name" value="DNA_photolyase"/>
    <property type="match status" value="1"/>
</dbReference>
<evidence type="ECO:0000259" key="2">
    <source>
        <dbReference type="PROSITE" id="PS51645"/>
    </source>
</evidence>
<dbReference type="Gene3D" id="1.10.579.10">
    <property type="entry name" value="DNA Cyclobutane Dipyrimidine Photolyase, subunit A, domain 3"/>
    <property type="match status" value="1"/>
</dbReference>
<dbReference type="PROSITE" id="PS51645">
    <property type="entry name" value="PHR_CRY_ALPHA_BETA"/>
    <property type="match status" value="1"/>
</dbReference>
<dbReference type="InterPro" id="IPR006050">
    <property type="entry name" value="DNA_photolyase_N"/>
</dbReference>
<dbReference type="InParanoid" id="A0A259TVP2"/>
<comment type="cofactor">
    <cofactor evidence="1">
        <name>(6R)-5,10-methylene-5,6,7,8-tetrahydrofolate</name>
        <dbReference type="ChEBI" id="CHEBI:15636"/>
    </cofactor>
</comment>
<evidence type="ECO:0000313" key="4">
    <source>
        <dbReference type="Proteomes" id="UP000216446"/>
    </source>
</evidence>
<dbReference type="GO" id="GO:0003904">
    <property type="term" value="F:deoxyribodipyrimidine photo-lyase activity"/>
    <property type="evidence" value="ECO:0007669"/>
    <property type="project" value="TreeGrafter"/>
</dbReference>
<dbReference type="AlphaFoldDB" id="A0A259TVP2"/>
<dbReference type="SUPFAM" id="SSF48173">
    <property type="entry name" value="Cryptochrome/photolyase FAD-binding domain"/>
    <property type="match status" value="1"/>
</dbReference>
<evidence type="ECO:0000313" key="3">
    <source>
        <dbReference type="EMBL" id="OZC01697.1"/>
    </source>
</evidence>
<dbReference type="Proteomes" id="UP000216446">
    <property type="component" value="Unassembled WGS sequence"/>
</dbReference>
<organism evidence="3 4">
    <name type="scientific">Rubricoccus marinus</name>
    <dbReference type="NCBI Taxonomy" id="716817"/>
    <lineage>
        <taxon>Bacteria</taxon>
        <taxon>Pseudomonadati</taxon>
        <taxon>Rhodothermota</taxon>
        <taxon>Rhodothermia</taxon>
        <taxon>Rhodothermales</taxon>
        <taxon>Rubricoccaceae</taxon>
        <taxon>Rubricoccus</taxon>
    </lineage>
</organism>
<dbReference type="Gene3D" id="3.40.50.620">
    <property type="entry name" value="HUPs"/>
    <property type="match status" value="1"/>
</dbReference>
<dbReference type="Gene3D" id="1.25.40.80">
    <property type="match status" value="1"/>
</dbReference>
<comment type="caution">
    <text evidence="3">The sequence shown here is derived from an EMBL/GenBank/DDBJ whole genome shotgun (WGS) entry which is preliminary data.</text>
</comment>